<dbReference type="SMART" id="SM00202">
    <property type="entry name" value="SR"/>
    <property type="match status" value="1"/>
</dbReference>
<evidence type="ECO:0000256" key="1">
    <source>
        <dbReference type="ARBA" id="ARBA00004498"/>
    </source>
</evidence>
<organism evidence="15 16">
    <name type="scientific">Tinamus guttatus</name>
    <name type="common">White-throated tinamou</name>
    <dbReference type="NCBI Taxonomy" id="94827"/>
    <lineage>
        <taxon>Eukaryota</taxon>
        <taxon>Metazoa</taxon>
        <taxon>Chordata</taxon>
        <taxon>Craniata</taxon>
        <taxon>Vertebrata</taxon>
        <taxon>Euteleostomi</taxon>
        <taxon>Archelosauria</taxon>
        <taxon>Archosauria</taxon>
        <taxon>Dinosauria</taxon>
        <taxon>Saurischia</taxon>
        <taxon>Theropoda</taxon>
        <taxon>Coelurosauria</taxon>
        <taxon>Aves</taxon>
        <taxon>Palaeognathae</taxon>
        <taxon>Tinamiformes</taxon>
        <taxon>Tinamidae</taxon>
        <taxon>Tinamus</taxon>
    </lineage>
</organism>
<keyword evidence="4 13" id="KW-0812">Transmembrane</keyword>
<evidence type="ECO:0000256" key="11">
    <source>
        <dbReference type="PROSITE-ProRule" id="PRU00196"/>
    </source>
</evidence>
<evidence type="ECO:0000256" key="7">
    <source>
        <dbReference type="ARBA" id="ARBA00023136"/>
    </source>
</evidence>
<keyword evidence="3" id="KW-0964">Secreted</keyword>
<keyword evidence="16" id="KW-1185">Reference proteome</keyword>
<protein>
    <submittedName>
        <fullName evidence="15">Macrophage receptor MARCO</fullName>
    </submittedName>
</protein>
<evidence type="ECO:0000256" key="8">
    <source>
        <dbReference type="ARBA" id="ARBA00023157"/>
    </source>
</evidence>
<feature type="disulfide bond" evidence="11">
    <location>
        <begin position="444"/>
        <end position="454"/>
    </location>
</feature>
<gene>
    <name evidence="15" type="ORF">N309_06908</name>
</gene>
<evidence type="ECO:0000313" key="16">
    <source>
        <dbReference type="Proteomes" id="UP000053641"/>
    </source>
</evidence>
<feature type="transmembrane region" description="Helical" evidence="13">
    <location>
        <begin position="53"/>
        <end position="74"/>
    </location>
</feature>
<keyword evidence="8 11" id="KW-1015">Disulfide bond</keyword>
<evidence type="ECO:0000313" key="15">
    <source>
        <dbReference type="EMBL" id="KGL72359.1"/>
    </source>
</evidence>
<dbReference type="STRING" id="94827.A0A099YPW0"/>
<evidence type="ECO:0000256" key="6">
    <source>
        <dbReference type="ARBA" id="ARBA00022989"/>
    </source>
</evidence>
<evidence type="ECO:0000256" key="9">
    <source>
        <dbReference type="ARBA" id="ARBA00023170"/>
    </source>
</evidence>
<dbReference type="FunFam" id="3.10.250.10:FF:000011">
    <property type="entry name" value="Scavenger receptor class A member 5"/>
    <property type="match status" value="1"/>
</dbReference>
<dbReference type="SUPFAM" id="SSF56487">
    <property type="entry name" value="SRCR-like"/>
    <property type="match status" value="1"/>
</dbReference>
<keyword evidence="9 15" id="KW-0675">Receptor</keyword>
<comment type="subcellular location">
    <subcellularLocation>
        <location evidence="2">Membrane</location>
        <topology evidence="2">Single-pass type II membrane protein</topology>
    </subcellularLocation>
    <subcellularLocation>
        <location evidence="1">Secreted</location>
        <location evidence="1">Extracellular space</location>
        <location evidence="1">Extracellular matrix</location>
    </subcellularLocation>
</comment>
<dbReference type="GO" id="GO:0016020">
    <property type="term" value="C:membrane"/>
    <property type="evidence" value="ECO:0007669"/>
    <property type="project" value="UniProtKB-SubCell"/>
</dbReference>
<dbReference type="PANTHER" id="PTHR24023">
    <property type="entry name" value="COLLAGEN ALPHA"/>
    <property type="match status" value="1"/>
</dbReference>
<dbReference type="Proteomes" id="UP000053641">
    <property type="component" value="Unassembled WGS sequence"/>
</dbReference>
<evidence type="ECO:0000256" key="3">
    <source>
        <dbReference type="ARBA" id="ARBA00022530"/>
    </source>
</evidence>
<sequence length="475" mass="48992">MEIKDGHKGEENSKDMNTLTLSDKIQFASPTVTTFQISEPWSKRKPSVCCTRAALIVYLLLLTAGQALLMYNVFKIQREMSKIQGRNTSHSEMLKSSFAEKLYLEKNYIETDMRSGENWMRNLEEFFLNENLMIMMSNITLAAGPPGSQGDPGPPGPRGPPGPKGDKGIPGSQGLQGVKGSKGDSGPAGPSGEPGIKGQKGEMGLAGFQGQKGEMGERGDPGPPGPRGPQGEQGDTGLPGFNGSMGEPGPPGQKGQAGSPGGHGPPGIPGSDGRPGQKGEKGAQGPSGTPGTAGERGLKGEKGSIGLPGPAGPKGTKGDRGPPGSPGPIGEKGRMGHYGRPGPKGEPGAKGARGDTGPIGPPGVPGSKGEKGEESSSFFIQIAGGGRSGRVEIFYKGCLGTICDDGWDAKDGAVVCRMLGYSRVVRTFTASAGTGEIWLDDVNCQGTERSLLDCSKSPWGVHNCMHNEDAGVECA</sequence>
<keyword evidence="3" id="KW-0272">Extracellular matrix</keyword>
<evidence type="ECO:0000256" key="4">
    <source>
        <dbReference type="ARBA" id="ARBA00022692"/>
    </source>
</evidence>
<keyword evidence="7 13" id="KW-0472">Membrane</keyword>
<comment type="caution">
    <text evidence="11">Lacks conserved residue(s) required for the propagation of feature annotation.</text>
</comment>
<dbReference type="PRINTS" id="PR00258">
    <property type="entry name" value="SPERACTRCPTR"/>
</dbReference>
<dbReference type="PANTHER" id="PTHR24023:SF1082">
    <property type="entry name" value="COLLAGEN TRIPLE HELIX REPEAT"/>
    <property type="match status" value="1"/>
</dbReference>
<dbReference type="Pfam" id="PF00530">
    <property type="entry name" value="SRCR"/>
    <property type="match status" value="1"/>
</dbReference>
<dbReference type="EMBL" id="KL884870">
    <property type="protein sequence ID" value="KGL72359.1"/>
    <property type="molecule type" value="Genomic_DNA"/>
</dbReference>
<keyword evidence="5" id="KW-0735">Signal-anchor</keyword>
<dbReference type="Pfam" id="PF01391">
    <property type="entry name" value="Collagen"/>
    <property type="match status" value="1"/>
</dbReference>
<evidence type="ECO:0000256" key="5">
    <source>
        <dbReference type="ARBA" id="ARBA00022968"/>
    </source>
</evidence>
<evidence type="ECO:0000259" key="14">
    <source>
        <dbReference type="PROSITE" id="PS50287"/>
    </source>
</evidence>
<keyword evidence="6 13" id="KW-1133">Transmembrane helix</keyword>
<dbReference type="GO" id="GO:0031012">
    <property type="term" value="C:extracellular matrix"/>
    <property type="evidence" value="ECO:0007669"/>
    <property type="project" value="TreeGrafter"/>
</dbReference>
<accession>A0A099YPW0</accession>
<evidence type="ECO:0000256" key="12">
    <source>
        <dbReference type="SAM" id="MobiDB-lite"/>
    </source>
</evidence>
<dbReference type="InterPro" id="IPR008160">
    <property type="entry name" value="Collagen"/>
</dbReference>
<evidence type="ECO:0000256" key="13">
    <source>
        <dbReference type="SAM" id="Phobius"/>
    </source>
</evidence>
<dbReference type="InterPro" id="IPR036772">
    <property type="entry name" value="SRCR-like_dom_sf"/>
</dbReference>
<name>A0A099YPW0_TINGU</name>
<dbReference type="Gene3D" id="3.10.250.10">
    <property type="entry name" value="SRCR-like domain"/>
    <property type="match status" value="1"/>
</dbReference>
<proteinExistence type="predicted"/>
<evidence type="ECO:0000256" key="2">
    <source>
        <dbReference type="ARBA" id="ARBA00004606"/>
    </source>
</evidence>
<dbReference type="InterPro" id="IPR050149">
    <property type="entry name" value="Collagen_superfamily"/>
</dbReference>
<reference evidence="15 16" key="1">
    <citation type="submission" date="2014-06" db="EMBL/GenBank/DDBJ databases">
        <title>Genome evolution of avian class.</title>
        <authorList>
            <person name="Zhang G."/>
            <person name="Li C."/>
        </authorList>
    </citation>
    <scope>NUCLEOTIDE SEQUENCE [LARGE SCALE GENOMIC DNA]</scope>
    <source>
        <strain evidence="15">BGI_N309</strain>
    </source>
</reference>
<feature type="domain" description="SRCR" evidence="14">
    <location>
        <begin position="380"/>
        <end position="475"/>
    </location>
</feature>
<dbReference type="GO" id="GO:0005615">
    <property type="term" value="C:extracellular space"/>
    <property type="evidence" value="ECO:0007669"/>
    <property type="project" value="TreeGrafter"/>
</dbReference>
<dbReference type="PROSITE" id="PS50287">
    <property type="entry name" value="SRCR_2"/>
    <property type="match status" value="1"/>
</dbReference>
<evidence type="ECO:0000256" key="10">
    <source>
        <dbReference type="ARBA" id="ARBA00023180"/>
    </source>
</evidence>
<feature type="compositionally biased region" description="Pro residues" evidence="12">
    <location>
        <begin position="152"/>
        <end position="163"/>
    </location>
</feature>
<dbReference type="AlphaFoldDB" id="A0A099YPW0"/>
<dbReference type="InterPro" id="IPR001190">
    <property type="entry name" value="SRCR"/>
</dbReference>
<feature type="region of interest" description="Disordered" evidence="12">
    <location>
        <begin position="141"/>
        <end position="374"/>
    </location>
</feature>
<keyword evidence="10" id="KW-0325">Glycoprotein</keyword>